<evidence type="ECO:0000256" key="4">
    <source>
        <dbReference type="ARBA" id="ARBA00022692"/>
    </source>
</evidence>
<dbReference type="PANTHER" id="PTHR11629:SF63">
    <property type="entry name" value="V-TYPE PROTON ATPASE SUBUNIT A"/>
    <property type="match status" value="1"/>
</dbReference>
<dbReference type="RefSeq" id="WP_008083760.1">
    <property type="nucleotide sequence ID" value="NC_013926.1"/>
</dbReference>
<keyword evidence="6 10" id="KW-0406">Ion transport</keyword>
<accession>B5ICJ6</accession>
<dbReference type="Gene3D" id="1.20.1460.20">
    <property type="match status" value="1"/>
</dbReference>
<feature type="transmembrane region" description="Helical" evidence="10">
    <location>
        <begin position="493"/>
        <end position="512"/>
    </location>
</feature>
<keyword evidence="11" id="KW-0175">Coiled coil</keyword>
<dbReference type="OrthoDB" id="85892at2157"/>
<dbReference type="Gene3D" id="3.30.70.2170">
    <property type="match status" value="1"/>
</dbReference>
<evidence type="ECO:0000256" key="8">
    <source>
        <dbReference type="ARBA" id="ARBA00059506"/>
    </source>
</evidence>
<feature type="coiled-coil region" evidence="11">
    <location>
        <begin position="234"/>
        <end position="261"/>
    </location>
</feature>
<feature type="transmembrane region" description="Helical" evidence="10">
    <location>
        <begin position="369"/>
        <end position="394"/>
    </location>
</feature>
<keyword evidence="13" id="KW-1185">Reference proteome</keyword>
<dbReference type="HOGENOM" id="CLU_025558_1_0_2"/>
<dbReference type="eggNOG" id="arCOG04138">
    <property type="taxonomic scope" value="Archaea"/>
</dbReference>
<feature type="transmembrane region" description="Helical" evidence="10">
    <location>
        <begin position="631"/>
        <end position="659"/>
    </location>
</feature>
<dbReference type="KEGG" id="abi:Aboo_1267"/>
<dbReference type="GeneID" id="8828229"/>
<dbReference type="GO" id="GO:0033179">
    <property type="term" value="C:proton-transporting V-type ATPase, V0 domain"/>
    <property type="evidence" value="ECO:0007669"/>
    <property type="project" value="InterPro"/>
</dbReference>
<dbReference type="GO" id="GO:0051117">
    <property type="term" value="F:ATPase binding"/>
    <property type="evidence" value="ECO:0007669"/>
    <property type="project" value="TreeGrafter"/>
</dbReference>
<keyword evidence="5 10" id="KW-1133">Transmembrane helix</keyword>
<sequence length="712" mass="80572">MLFPSKMVEVEVLLHDSVKYDVLDAMQRRGFMHISTHNIENLENANPSDIATTIVDYEFRIGKLMEILNISKIKKNGMLASIKTEPPEKYPAKHREREEIMKDAERTLESLEPRILDLYSKWEEINTEIERIKIQRRQVEKLKALPFDVSYLGEGPYAYIAAGTAKNLDHLKKLESEGKIALWSVTEGKKKEVNYIIVVASHMKDKKELESALRFAGFSEFELKEWKGKPDKVLKDMELKSKKLSKEKEKILTELRILRKEVYPHLSVLKDDLYNEKIKEEIHSKFGKTFYTTVIRGYIPKVDFESARKVIEKAARGLALIRWKEAKGGDVPVKYNNPRMFRPFQAFVDMYSTPKYGHIDPTVIIAPLFIIYFGLTLGDAGYGMIMAVLGYILWKPLGKYNWTNRTLGSILFVSGLSAVVFGLIQGGIFGPLNESNPLTPLIHYTPILDPMQDPITLLKISLMIGVFQLSLGMALGAFHHLRDKNYSEFLQGEVSWLILYPAGGALIGYYFGWWQMSGTAVTIAWIFTVIGLFLFLPGVMGKLVDKKASINGLFFFDITGMIGDWLSYSRLLALDLATSGLALTINILAGIIRTMTAGATGMVCCLPVLLAGVALALLWMRKKDPIKKGIILLLLVFGIVGVVSITAAIWLFILLFLIIGHIGNSMLQALGSFVHSLRLQYVEFFSKFYEGDGVKFVPFREVRKHSRLEVNE</sequence>
<protein>
    <recommendedName>
        <fullName evidence="9 10">A-type ATP synthase subunit I</fullName>
    </recommendedName>
</protein>
<keyword evidence="3 10" id="KW-0813">Transport</keyword>
<evidence type="ECO:0000256" key="2">
    <source>
        <dbReference type="ARBA" id="ARBA00009904"/>
    </source>
</evidence>
<dbReference type="Gene3D" id="3.30.70.2750">
    <property type="match status" value="1"/>
</dbReference>
<comment type="subcellular location">
    <subcellularLocation>
        <location evidence="1">Membrane</location>
        <topology evidence="1">Multi-pass membrane protein</topology>
    </subcellularLocation>
</comment>
<dbReference type="AlphaFoldDB" id="B5ICJ6"/>
<feature type="transmembrane region" description="Helical" evidence="10">
    <location>
        <begin position="598"/>
        <end position="619"/>
    </location>
</feature>
<keyword evidence="4 10" id="KW-0812">Transmembrane</keyword>
<evidence type="ECO:0000256" key="5">
    <source>
        <dbReference type="ARBA" id="ARBA00022989"/>
    </source>
</evidence>
<evidence type="ECO:0000256" key="10">
    <source>
        <dbReference type="RuleBase" id="RU361189"/>
    </source>
</evidence>
<dbReference type="EMBL" id="CP001941">
    <property type="protein sequence ID" value="ADD09075.1"/>
    <property type="molecule type" value="Genomic_DNA"/>
</dbReference>
<proteinExistence type="inferred from homology"/>
<feature type="transmembrane region" description="Helical" evidence="10">
    <location>
        <begin position="406"/>
        <end position="428"/>
    </location>
</feature>
<evidence type="ECO:0000256" key="11">
    <source>
        <dbReference type="SAM" id="Coils"/>
    </source>
</evidence>
<dbReference type="Pfam" id="PF01496">
    <property type="entry name" value="V_ATPase_I"/>
    <property type="match status" value="1"/>
</dbReference>
<evidence type="ECO:0000256" key="7">
    <source>
        <dbReference type="ARBA" id="ARBA00023136"/>
    </source>
</evidence>
<gene>
    <name evidence="12" type="ordered locus">Aboo_1267</name>
</gene>
<feature type="transmembrane region" description="Helical" evidence="10">
    <location>
        <begin position="460"/>
        <end position="481"/>
    </location>
</feature>
<feature type="transmembrane region" description="Helical" evidence="10">
    <location>
        <begin position="518"/>
        <end position="539"/>
    </location>
</feature>
<keyword evidence="7 10" id="KW-0472">Membrane</keyword>
<dbReference type="GO" id="GO:0007035">
    <property type="term" value="P:vacuolar acidification"/>
    <property type="evidence" value="ECO:0007669"/>
    <property type="project" value="TreeGrafter"/>
</dbReference>
<evidence type="ECO:0000313" key="13">
    <source>
        <dbReference type="Proteomes" id="UP000001400"/>
    </source>
</evidence>
<dbReference type="Proteomes" id="UP000001400">
    <property type="component" value="Chromosome"/>
</dbReference>
<evidence type="ECO:0000256" key="6">
    <source>
        <dbReference type="ARBA" id="ARBA00023065"/>
    </source>
</evidence>
<dbReference type="GO" id="GO:0046961">
    <property type="term" value="F:proton-transporting ATPase activity, rotational mechanism"/>
    <property type="evidence" value="ECO:0007669"/>
    <property type="project" value="InterPro"/>
</dbReference>
<evidence type="ECO:0000256" key="1">
    <source>
        <dbReference type="ARBA" id="ARBA00004141"/>
    </source>
</evidence>
<evidence type="ECO:0000313" key="12">
    <source>
        <dbReference type="EMBL" id="ADD09075.1"/>
    </source>
</evidence>
<comment type="similarity">
    <text evidence="2 10">Belongs to the V-ATPase 116 kDa subunit family.</text>
</comment>
<name>B5ICJ6_ACIB4</name>
<dbReference type="GO" id="GO:0016471">
    <property type="term" value="C:vacuolar proton-transporting V-type ATPase complex"/>
    <property type="evidence" value="ECO:0007669"/>
    <property type="project" value="TreeGrafter"/>
</dbReference>
<dbReference type="STRING" id="439481.Aboo_1267"/>
<dbReference type="InterPro" id="IPR002490">
    <property type="entry name" value="V-ATPase_116kDa_su"/>
</dbReference>
<reference evidence="12" key="1">
    <citation type="submission" date="2010-02" db="EMBL/GenBank/DDBJ databases">
        <title>Complete sequence of Aciduliprofundum boonei T469.</title>
        <authorList>
            <consortium name="US DOE Joint Genome Institute"/>
            <person name="Lucas S."/>
            <person name="Copeland A."/>
            <person name="Lapidus A."/>
            <person name="Cheng J.-F."/>
            <person name="Bruce D."/>
            <person name="Goodwin L."/>
            <person name="Pitluck S."/>
            <person name="Saunders E."/>
            <person name="Detter J.C."/>
            <person name="Han C."/>
            <person name="Tapia R."/>
            <person name="Land M."/>
            <person name="Hauser L."/>
            <person name="Kyrpides N."/>
            <person name="Mikhailova N."/>
            <person name="Flores G."/>
            <person name="Reysenbach A.-L."/>
            <person name="Woyke T."/>
        </authorList>
    </citation>
    <scope>NUCLEOTIDE SEQUENCE</scope>
    <source>
        <strain evidence="12">T469</strain>
    </source>
</reference>
<dbReference type="PANTHER" id="PTHR11629">
    <property type="entry name" value="VACUOLAR PROTON ATPASES"/>
    <property type="match status" value="1"/>
</dbReference>
<comment type="function">
    <text evidence="8">Component of the A-type ATP synthase that produces ATP from ADP in the presence of a proton gradient across the membrane.</text>
</comment>
<organism evidence="12 13">
    <name type="scientific">Aciduliprofundum boonei (strain DSM 19572 / T469)</name>
    <dbReference type="NCBI Taxonomy" id="439481"/>
    <lineage>
        <taxon>Archaea</taxon>
        <taxon>Methanobacteriati</taxon>
        <taxon>Thermoplasmatota</taxon>
        <taxon>DHVE2 group</taxon>
        <taxon>Candidatus Aciduliprofundum</taxon>
    </lineage>
</organism>
<evidence type="ECO:0000256" key="3">
    <source>
        <dbReference type="ARBA" id="ARBA00022448"/>
    </source>
</evidence>
<feature type="transmembrane region" description="Helical" evidence="10">
    <location>
        <begin position="571"/>
        <end position="592"/>
    </location>
</feature>
<evidence type="ECO:0000256" key="9">
    <source>
        <dbReference type="ARBA" id="ARBA00068671"/>
    </source>
</evidence>